<keyword evidence="3" id="KW-1185">Reference proteome</keyword>
<accession>A0ABS5EWL6</accession>
<keyword evidence="1" id="KW-0732">Signal</keyword>
<comment type="caution">
    <text evidence="2">The sequence shown here is derived from an EMBL/GenBank/DDBJ whole genome shotgun (WGS) entry which is preliminary data.</text>
</comment>
<name>A0ABS5EWL6_9PROT</name>
<gene>
    <name evidence="2" type="ORF">GXW71_10070</name>
</gene>
<dbReference type="RefSeq" id="WP_211852363.1">
    <property type="nucleotide sequence ID" value="NZ_JAAGBB010000010.1"/>
</dbReference>
<protein>
    <submittedName>
        <fullName evidence="2">Uncharacterized protein</fullName>
    </submittedName>
</protein>
<evidence type="ECO:0000313" key="3">
    <source>
        <dbReference type="Proteomes" id="UP001196870"/>
    </source>
</evidence>
<sequence length="142" mass="15686">MMIWKGLCILTLFGAISAEAHGQQQGRGQIQGPQVVRILEGYTCMALNVQRGRTSWDDLPPVYAEPSASAAQIGIATNNVIVAEPRREQNGFIAVLHMDGRPGWLDARMVRQWRNLSDPSTQCHPAMMSNGRPGFTYTRPHG</sequence>
<feature type="signal peptide" evidence="1">
    <location>
        <begin position="1"/>
        <end position="20"/>
    </location>
</feature>
<dbReference type="Proteomes" id="UP001196870">
    <property type="component" value="Unassembled WGS sequence"/>
</dbReference>
<evidence type="ECO:0000256" key="1">
    <source>
        <dbReference type="SAM" id="SignalP"/>
    </source>
</evidence>
<organism evidence="2 3">
    <name type="scientific">Plastoroseomonas hellenica</name>
    <dbReference type="NCBI Taxonomy" id="2687306"/>
    <lineage>
        <taxon>Bacteria</taxon>
        <taxon>Pseudomonadati</taxon>
        <taxon>Pseudomonadota</taxon>
        <taxon>Alphaproteobacteria</taxon>
        <taxon>Acetobacterales</taxon>
        <taxon>Acetobacteraceae</taxon>
        <taxon>Plastoroseomonas</taxon>
    </lineage>
</organism>
<reference evidence="3" key="1">
    <citation type="journal article" date="2021" name="Syst. Appl. Microbiol.">
        <title>Roseomonas hellenica sp. nov., isolated from roots of wild-growing Alkanna tinctoria.</title>
        <authorList>
            <person name="Rat A."/>
            <person name="Naranjo H.D."/>
            <person name="Lebbe L."/>
            <person name="Cnockaert M."/>
            <person name="Krigas N."/>
            <person name="Grigoriadou K."/>
            <person name="Maloupa E."/>
            <person name="Willems A."/>
        </authorList>
    </citation>
    <scope>NUCLEOTIDE SEQUENCE [LARGE SCALE GENOMIC DNA]</scope>
    <source>
        <strain evidence="3">LMG 31523</strain>
    </source>
</reference>
<feature type="chain" id="PRO_5045835981" evidence="1">
    <location>
        <begin position="21"/>
        <end position="142"/>
    </location>
</feature>
<evidence type="ECO:0000313" key="2">
    <source>
        <dbReference type="EMBL" id="MBR0664697.1"/>
    </source>
</evidence>
<dbReference type="EMBL" id="JAAGBB010000010">
    <property type="protein sequence ID" value="MBR0664697.1"/>
    <property type="molecule type" value="Genomic_DNA"/>
</dbReference>
<proteinExistence type="predicted"/>